<name>A0A024WMN2_PLAFA</name>
<reference evidence="1 2" key="1">
    <citation type="submission" date="2013-02" db="EMBL/GenBank/DDBJ databases">
        <title>The Genome Annotation of Plasmodium falciparum MaliPS096_E11.</title>
        <authorList>
            <consortium name="The Broad Institute Genome Sequencing Platform"/>
            <consortium name="The Broad Institute Genome Sequencing Center for Infectious Disease"/>
            <person name="Neafsey D."/>
            <person name="Hoffman S."/>
            <person name="Volkman S."/>
            <person name="Rosenthal P."/>
            <person name="Walker B."/>
            <person name="Young S.K."/>
            <person name="Zeng Q."/>
            <person name="Gargeya S."/>
            <person name="Fitzgerald M."/>
            <person name="Haas B."/>
            <person name="Abouelleil A."/>
            <person name="Allen A.W."/>
            <person name="Alvarado L."/>
            <person name="Arachchi H.M."/>
            <person name="Berlin A.M."/>
            <person name="Chapman S.B."/>
            <person name="Gainer-Dewar J."/>
            <person name="Goldberg J."/>
            <person name="Griggs A."/>
            <person name="Gujja S."/>
            <person name="Hansen M."/>
            <person name="Howarth C."/>
            <person name="Imamovic A."/>
            <person name="Ireland A."/>
            <person name="Larimer J."/>
            <person name="McCowan C."/>
            <person name="Murphy C."/>
            <person name="Pearson M."/>
            <person name="Poon T.W."/>
            <person name="Priest M."/>
            <person name="Roberts A."/>
            <person name="Saif S."/>
            <person name="Shea T."/>
            <person name="Sisk P."/>
            <person name="Sykes S."/>
            <person name="Wortman J."/>
            <person name="Nusbaum C."/>
            <person name="Birren B."/>
        </authorList>
    </citation>
    <scope>NUCLEOTIDE SEQUENCE [LARGE SCALE GENOMIC DNA]</scope>
    <source>
        <strain evidence="1 2">MaliPS096_E11</strain>
    </source>
</reference>
<protein>
    <submittedName>
        <fullName evidence="1">Uncharacterized protein</fullName>
    </submittedName>
</protein>
<proteinExistence type="predicted"/>
<accession>A0A024WMN2</accession>
<reference evidence="1 2" key="2">
    <citation type="submission" date="2013-02" db="EMBL/GenBank/DDBJ databases">
        <title>The Genome Sequence of Plasmodium falciparum MaliPS096_E11.</title>
        <authorList>
            <consortium name="The Broad Institute Genome Sequencing Platform"/>
            <consortium name="The Broad Institute Genome Sequencing Center for Infectious Disease"/>
            <person name="Neafsey D."/>
            <person name="Cheeseman I."/>
            <person name="Volkman S."/>
            <person name="Adams J."/>
            <person name="Walker B."/>
            <person name="Young S.K."/>
            <person name="Zeng Q."/>
            <person name="Gargeya S."/>
            <person name="Fitzgerald M."/>
            <person name="Haas B."/>
            <person name="Abouelleil A."/>
            <person name="Alvarado L."/>
            <person name="Arachchi H.M."/>
            <person name="Berlin A.M."/>
            <person name="Chapman S.B."/>
            <person name="Dewar J."/>
            <person name="Goldberg J."/>
            <person name="Griggs A."/>
            <person name="Gujja S."/>
            <person name="Hansen M."/>
            <person name="Howarth C."/>
            <person name="Imamovic A."/>
            <person name="Larimer J."/>
            <person name="McCowan C."/>
            <person name="Murphy C."/>
            <person name="Neiman D."/>
            <person name="Pearson M."/>
            <person name="Priest M."/>
            <person name="Roberts A."/>
            <person name="Saif S."/>
            <person name="Shea T."/>
            <person name="Sisk P."/>
            <person name="Sykes S."/>
            <person name="Wortman J."/>
            <person name="Nusbaum C."/>
            <person name="Birren B."/>
        </authorList>
    </citation>
    <scope>NUCLEOTIDE SEQUENCE [LARGE SCALE GENOMIC DNA]</scope>
    <source>
        <strain evidence="1 2">MaliPS096_E11</strain>
    </source>
</reference>
<organism evidence="1 2">
    <name type="scientific">Plasmodium falciparum MaliPS096_E11</name>
    <dbReference type="NCBI Taxonomy" id="1036727"/>
    <lineage>
        <taxon>Eukaryota</taxon>
        <taxon>Sar</taxon>
        <taxon>Alveolata</taxon>
        <taxon>Apicomplexa</taxon>
        <taxon>Aconoidasida</taxon>
        <taxon>Haemosporida</taxon>
        <taxon>Plasmodiidae</taxon>
        <taxon>Plasmodium</taxon>
        <taxon>Plasmodium (Laverania)</taxon>
    </lineage>
</organism>
<dbReference type="EMBL" id="KI925599">
    <property type="protein sequence ID" value="ETW47801.1"/>
    <property type="molecule type" value="Genomic_DNA"/>
</dbReference>
<dbReference type="Proteomes" id="UP000030699">
    <property type="component" value="Unassembled WGS sequence"/>
</dbReference>
<evidence type="ECO:0000313" key="1">
    <source>
        <dbReference type="EMBL" id="ETW47801.1"/>
    </source>
</evidence>
<evidence type="ECO:0000313" key="2">
    <source>
        <dbReference type="Proteomes" id="UP000030699"/>
    </source>
</evidence>
<gene>
    <name evidence="1" type="ORF">PFMALIP_04200</name>
</gene>
<sequence>MFTFQTSLKI</sequence>